<reference evidence="5" key="1">
    <citation type="submission" date="2016-06" db="EMBL/GenBank/DDBJ databases">
        <title>Complete genome sequence of Actinoalloteichus fjordicus DSM 46855 (=ADI127-17), type strain of the new species Actinoalloteichus fjordicus.</title>
        <authorList>
            <person name="Ruckert C."/>
            <person name="Nouioui I."/>
            <person name="Willmese J."/>
            <person name="van Wezel G."/>
            <person name="Klenk H.-P."/>
            <person name="Kalinowski J."/>
            <person name="Zotchev S.B."/>
        </authorList>
    </citation>
    <scope>NUCLEOTIDE SEQUENCE [LARGE SCALE GENOMIC DNA]</scope>
    <source>
        <strain evidence="5">ADI127-7</strain>
    </source>
</reference>
<dbReference type="PANTHER" id="PTHR30023:SF0">
    <property type="entry name" value="PENICILLIN-SENSITIVE CARBOXYPEPTIDASE A"/>
    <property type="match status" value="1"/>
</dbReference>
<dbReference type="GO" id="GO:0000270">
    <property type="term" value="P:peptidoglycan metabolic process"/>
    <property type="evidence" value="ECO:0007669"/>
    <property type="project" value="TreeGrafter"/>
</dbReference>
<dbReference type="EC" id="3.4.21.-" evidence="4"/>
<dbReference type="SUPFAM" id="SSF56601">
    <property type="entry name" value="beta-lactamase/transpeptidase-like"/>
    <property type="match status" value="1"/>
</dbReference>
<dbReference type="AlphaFoldDB" id="A0AAC9LBW9"/>
<dbReference type="Pfam" id="PF02113">
    <property type="entry name" value="Peptidase_S13"/>
    <property type="match status" value="1"/>
</dbReference>
<dbReference type="Proteomes" id="UP000185511">
    <property type="component" value="Chromosome"/>
</dbReference>
<evidence type="ECO:0000256" key="1">
    <source>
        <dbReference type="ARBA" id="ARBA00006096"/>
    </source>
</evidence>
<name>A0AAC9LBW9_9PSEU</name>
<sequence length="534" mass="55971">MSRRFRYLGVTLACTALLGGLSLPGFAGSADPTGEQALGEDLDRILADPRLAGAATGVVVRRADDGEILFQRGADANLLPASNGKLLSSVAALEALGPDYRFATEVRSDARQIGRVLNGDLYLRGTGDPTLLAQDYADLAAQIADAGITLVRGDVVADDTWFDDTRLGTGWSWDDEPYYYSAQISALNVAPDTDYDAGTVIVRVAPGDEAGAAPEITVDPPTDYVTVDARAVTGEAGSAETISVERERGGNVIRVAGAIPAGGTATQDWSTVWEPTGYAADVFRQALADHGVRVVGDVEFGTTPEGAAVLAEHASMPLIELMVPFMKLSNNGHAEVLVKAMGREHGDAGTWQAGRAVLAESLDALGGPDSSEYRMVDGSGLSRMDMVTAGQLAELLVAVQDEPWFDAWHASLPIAGESDRMVGGTLRNRLGGTEAQGNVHAKTGSLTGVTGLSGYVTAASGEELVFSVVVNNYLSASPKDVEDAVALRLARYQGADDRVSDAETLSVPTAELPEDDPVTLIDESALECTWARAC</sequence>
<feature type="signal peptide" evidence="3">
    <location>
        <begin position="1"/>
        <end position="27"/>
    </location>
</feature>
<dbReference type="PRINTS" id="PR00922">
    <property type="entry name" value="DADACBPTASE3"/>
</dbReference>
<organism evidence="4 5">
    <name type="scientific">Actinoalloteichus fjordicus</name>
    <dbReference type="NCBI Taxonomy" id="1612552"/>
    <lineage>
        <taxon>Bacteria</taxon>
        <taxon>Bacillati</taxon>
        <taxon>Actinomycetota</taxon>
        <taxon>Actinomycetes</taxon>
        <taxon>Pseudonocardiales</taxon>
        <taxon>Pseudonocardiaceae</taxon>
        <taxon>Actinoalloteichus</taxon>
    </lineage>
</organism>
<keyword evidence="2 4" id="KW-0378">Hydrolase</keyword>
<dbReference type="PANTHER" id="PTHR30023">
    <property type="entry name" value="D-ALANYL-D-ALANINE CARBOXYPEPTIDASE"/>
    <property type="match status" value="1"/>
</dbReference>
<dbReference type="EMBL" id="CP016076">
    <property type="protein sequence ID" value="APU14953.1"/>
    <property type="molecule type" value="Genomic_DNA"/>
</dbReference>
<keyword evidence="3" id="KW-0732">Signal</keyword>
<protein>
    <submittedName>
        <fullName evidence="4">D-alanyl-D-alanine carboxypeptidase, serine-type, PBP4 family</fullName>
        <ecNumber evidence="4">3.4.21.-</ecNumber>
    </submittedName>
</protein>
<dbReference type="KEGG" id="acad:UA74_14475"/>
<evidence type="ECO:0000313" key="5">
    <source>
        <dbReference type="Proteomes" id="UP000185511"/>
    </source>
</evidence>
<dbReference type="Gene3D" id="3.50.80.20">
    <property type="entry name" value="D-Ala-D-Ala carboxypeptidase C, peptidase S13"/>
    <property type="match status" value="1"/>
</dbReference>
<comment type="similarity">
    <text evidence="1">Belongs to the peptidase S13 family.</text>
</comment>
<evidence type="ECO:0000256" key="3">
    <source>
        <dbReference type="SAM" id="SignalP"/>
    </source>
</evidence>
<dbReference type="GO" id="GO:0004185">
    <property type="term" value="F:serine-type carboxypeptidase activity"/>
    <property type="evidence" value="ECO:0007669"/>
    <property type="project" value="InterPro"/>
</dbReference>
<keyword evidence="4" id="KW-0645">Protease</keyword>
<accession>A0AAC9LBW9</accession>
<proteinExistence type="inferred from homology"/>
<dbReference type="RefSeq" id="WP_083683211.1">
    <property type="nucleotide sequence ID" value="NZ_CP016076.1"/>
</dbReference>
<evidence type="ECO:0000313" key="4">
    <source>
        <dbReference type="EMBL" id="APU14953.1"/>
    </source>
</evidence>
<dbReference type="Gene3D" id="3.40.710.10">
    <property type="entry name" value="DD-peptidase/beta-lactamase superfamily"/>
    <property type="match status" value="2"/>
</dbReference>
<feature type="chain" id="PRO_5042053539" evidence="3">
    <location>
        <begin position="28"/>
        <end position="534"/>
    </location>
</feature>
<keyword evidence="4" id="KW-0121">Carboxypeptidase</keyword>
<evidence type="ECO:0000256" key="2">
    <source>
        <dbReference type="ARBA" id="ARBA00022801"/>
    </source>
</evidence>
<dbReference type="GO" id="GO:0006508">
    <property type="term" value="P:proteolysis"/>
    <property type="evidence" value="ECO:0007669"/>
    <property type="project" value="InterPro"/>
</dbReference>
<dbReference type="NCBIfam" id="TIGR00666">
    <property type="entry name" value="PBP4"/>
    <property type="match status" value="1"/>
</dbReference>
<dbReference type="InterPro" id="IPR000667">
    <property type="entry name" value="Peptidase_S13"/>
</dbReference>
<dbReference type="InterPro" id="IPR012338">
    <property type="entry name" value="Beta-lactam/transpept-like"/>
</dbReference>
<keyword evidence="5" id="KW-1185">Reference proteome</keyword>
<gene>
    <name evidence="4" type="ORF">UA74_14475</name>
</gene>